<dbReference type="UniPathway" id="UPA00143"/>
<dbReference type="GO" id="GO:0031146">
    <property type="term" value="P:SCF-dependent proteasomal ubiquitin-dependent protein catabolic process"/>
    <property type="evidence" value="ECO:0007669"/>
    <property type="project" value="TreeGrafter"/>
</dbReference>
<organism evidence="9 10">
    <name type="scientific">Psilocybe cf. subviscida</name>
    <dbReference type="NCBI Taxonomy" id="2480587"/>
    <lineage>
        <taxon>Eukaryota</taxon>
        <taxon>Fungi</taxon>
        <taxon>Dikarya</taxon>
        <taxon>Basidiomycota</taxon>
        <taxon>Agaricomycotina</taxon>
        <taxon>Agaricomycetes</taxon>
        <taxon>Agaricomycetidae</taxon>
        <taxon>Agaricales</taxon>
        <taxon>Agaricineae</taxon>
        <taxon>Strophariaceae</taxon>
        <taxon>Psilocybe</taxon>
    </lineage>
</organism>
<feature type="compositionally biased region" description="Low complexity" evidence="7">
    <location>
        <begin position="73"/>
        <end position="88"/>
    </location>
</feature>
<dbReference type="InterPro" id="IPR036181">
    <property type="entry name" value="MIT_dom_sf"/>
</dbReference>
<keyword evidence="4" id="KW-0963">Cytoplasm</keyword>
<name>A0A8H5B3U4_9AGAR</name>
<comment type="pathway">
    <text evidence="2">Protein modification; protein ubiquitination.</text>
</comment>
<feature type="region of interest" description="Disordered" evidence="7">
    <location>
        <begin position="1"/>
        <end position="21"/>
    </location>
</feature>
<dbReference type="InterPro" id="IPR001810">
    <property type="entry name" value="F-box_dom"/>
</dbReference>
<comment type="subcellular location">
    <subcellularLocation>
        <location evidence="1">Cytoplasm</location>
    </subcellularLocation>
</comment>
<dbReference type="GO" id="GO:0005737">
    <property type="term" value="C:cytoplasm"/>
    <property type="evidence" value="ECO:0007669"/>
    <property type="project" value="UniProtKB-SubCell"/>
</dbReference>
<dbReference type="GO" id="GO:0019005">
    <property type="term" value="C:SCF ubiquitin ligase complex"/>
    <property type="evidence" value="ECO:0007669"/>
    <property type="project" value="TreeGrafter"/>
</dbReference>
<dbReference type="OrthoDB" id="2117972at2759"/>
<feature type="domain" description="F-box" evidence="8">
    <location>
        <begin position="230"/>
        <end position="276"/>
    </location>
</feature>
<evidence type="ECO:0000256" key="5">
    <source>
        <dbReference type="ARBA" id="ARBA00022786"/>
    </source>
</evidence>
<evidence type="ECO:0000313" key="10">
    <source>
        <dbReference type="Proteomes" id="UP000567179"/>
    </source>
</evidence>
<dbReference type="SUPFAM" id="SSF116846">
    <property type="entry name" value="MIT domain"/>
    <property type="match status" value="1"/>
</dbReference>
<accession>A0A8H5B3U4</accession>
<keyword evidence="10" id="KW-1185">Reference proteome</keyword>
<dbReference type="InterPro" id="IPR036047">
    <property type="entry name" value="F-box-like_dom_sf"/>
</dbReference>
<dbReference type="AlphaFoldDB" id="A0A8H5B3U4"/>
<dbReference type="Pfam" id="PF19270">
    <property type="entry name" value="FBO_C"/>
    <property type="match status" value="1"/>
</dbReference>
<dbReference type="PROSITE" id="PS50181">
    <property type="entry name" value="FBOX"/>
    <property type="match status" value="1"/>
</dbReference>
<evidence type="ECO:0000256" key="3">
    <source>
        <dbReference type="ARBA" id="ARBA00019775"/>
    </source>
</evidence>
<dbReference type="EMBL" id="JAACJJ010000042">
    <property type="protein sequence ID" value="KAF5316206.1"/>
    <property type="molecule type" value="Genomic_DNA"/>
</dbReference>
<dbReference type="InterPro" id="IPR045464">
    <property type="entry name" value="Hrt3/FBXO9_C"/>
</dbReference>
<feature type="region of interest" description="Disordered" evidence="7">
    <location>
        <begin position="36"/>
        <end position="90"/>
    </location>
</feature>
<evidence type="ECO:0000256" key="4">
    <source>
        <dbReference type="ARBA" id="ARBA00022490"/>
    </source>
</evidence>
<evidence type="ECO:0000256" key="7">
    <source>
        <dbReference type="SAM" id="MobiDB-lite"/>
    </source>
</evidence>
<gene>
    <name evidence="9" type="ORF">D9619_006411</name>
</gene>
<evidence type="ECO:0000256" key="2">
    <source>
        <dbReference type="ARBA" id="ARBA00004906"/>
    </source>
</evidence>
<dbReference type="PANTHER" id="PTHR12874">
    <property type="entry name" value="F-BOX ONLY PROTEIN 48-RELATED"/>
    <property type="match status" value="1"/>
</dbReference>
<proteinExistence type="predicted"/>
<reference evidence="9 10" key="1">
    <citation type="journal article" date="2020" name="ISME J.">
        <title>Uncovering the hidden diversity of litter-decomposition mechanisms in mushroom-forming fungi.</title>
        <authorList>
            <person name="Floudas D."/>
            <person name="Bentzer J."/>
            <person name="Ahren D."/>
            <person name="Johansson T."/>
            <person name="Persson P."/>
            <person name="Tunlid A."/>
        </authorList>
    </citation>
    <scope>NUCLEOTIDE SEQUENCE [LARGE SCALE GENOMIC DNA]</scope>
    <source>
        <strain evidence="9 10">CBS 101986</strain>
    </source>
</reference>
<dbReference type="Proteomes" id="UP000567179">
    <property type="component" value="Unassembled WGS sequence"/>
</dbReference>
<dbReference type="SMART" id="SM00256">
    <property type="entry name" value="FBOX"/>
    <property type="match status" value="1"/>
</dbReference>
<protein>
    <recommendedName>
        <fullName evidence="3">F-box only protein 9</fullName>
    </recommendedName>
</protein>
<dbReference type="Pfam" id="PF12937">
    <property type="entry name" value="F-box-like"/>
    <property type="match status" value="1"/>
</dbReference>
<evidence type="ECO:0000259" key="8">
    <source>
        <dbReference type="PROSITE" id="PS50181"/>
    </source>
</evidence>
<dbReference type="Gene3D" id="1.20.1280.50">
    <property type="match status" value="1"/>
</dbReference>
<dbReference type="PANTHER" id="PTHR12874:SF9">
    <property type="entry name" value="F-BOX ONLY PROTEIN 48"/>
    <property type="match status" value="1"/>
</dbReference>
<evidence type="ECO:0000256" key="6">
    <source>
        <dbReference type="ARBA" id="ARBA00022803"/>
    </source>
</evidence>
<keyword evidence="5" id="KW-0833">Ubl conjugation pathway</keyword>
<dbReference type="GO" id="GO:0016567">
    <property type="term" value="P:protein ubiquitination"/>
    <property type="evidence" value="ECO:0007669"/>
    <property type="project" value="UniProtKB-UniPathway"/>
</dbReference>
<dbReference type="SUPFAM" id="SSF81383">
    <property type="entry name" value="F-box domain"/>
    <property type="match status" value="1"/>
</dbReference>
<keyword evidence="6" id="KW-0802">TPR repeat</keyword>
<comment type="caution">
    <text evidence="9">The sequence shown here is derived from an EMBL/GenBank/DDBJ whole genome shotgun (WGS) entry which is preliminary data.</text>
</comment>
<evidence type="ECO:0000256" key="1">
    <source>
        <dbReference type="ARBA" id="ARBA00004496"/>
    </source>
</evidence>
<evidence type="ECO:0000313" key="9">
    <source>
        <dbReference type="EMBL" id="KAF5316206.1"/>
    </source>
</evidence>
<sequence length="491" mass="54914">MTVSTPGPSAGSKDIVEENPDLIKFREEWLAELRRRRNEDSAASPLPEEGGQSLTHVTGGKGANLLAPDGQRATPSALALSSPTLPSAGQAIRTSHPAVKEGGISAPSHVSKSLEKALSVYRRAVDHEQRGELDEAIVLYRQAFRMDDKVDRAYQREQMLKNILNDQQALKVTQSVSGDAIEDLSASFESAVTIKPAIKAEPATLTGPLSTIMAEFGADSRFEPENENEPLFLNMLPEEVVALLLSKLDPTSLERFARVCKKARVLTLDSGIWKKLVKRTYLPPQVPDLEYLISVIEQFNYNYRRVFVEQPRIRLDGVYIATCHYVRPGLSENHWVNITHLITYHRYLRFFPNGQVLSLLANEEHPPQQVISLLKSTLRMKGLFVGQWRLVGTTVHISNLLDASSRSATLDDKGVPPELLAPPVSSNNVSSERTRYVFAMALNLRSRPLGRWNRMDIDSYDSVNLETGDVHPVALKHERPFWFSKVRSFAM</sequence>